<feature type="domain" description="DUF58" evidence="1">
    <location>
        <begin position="60"/>
        <end position="267"/>
    </location>
</feature>
<organism evidence="2 3">
    <name type="scientific">Parasaccharibacter apium</name>
    <dbReference type="NCBI Taxonomy" id="1510841"/>
    <lineage>
        <taxon>Bacteria</taxon>
        <taxon>Pseudomonadati</taxon>
        <taxon>Pseudomonadota</taxon>
        <taxon>Alphaproteobacteria</taxon>
        <taxon>Acetobacterales</taxon>
        <taxon>Acetobacteraceae</taxon>
        <taxon>Parasaccharibacter</taxon>
    </lineage>
</organism>
<sequence>MASSPSFFQRFFGTRKGRDAAPQPVSLPELVLSARGLAKQLRSGPHGNRRAGDGHEFWQFRPHQPTEPASLIDWKQSARSPEPNLLWVREREQHAPRPLFIWVDPSASMRWRSANSLPSKHDTALADALALGQAALLGGEDVGIPGFRSRFSGHQALPRLAHTLMQLPPRDDTGRDAVLPSLTAVPPHAALLLVSDFLWKEATMQHCLAPLATHPGRIALLAVLDPQEHRLPFSGSVQFTSCEAEPDLTLPATENLHEAYQARLTEHFSQLEKIGKGQAPFFRLHVTDHPALPVLADCHTFLRGRA</sequence>
<dbReference type="PANTHER" id="PTHR33608:SF6">
    <property type="entry name" value="BLL2464 PROTEIN"/>
    <property type="match status" value="1"/>
</dbReference>
<accession>A0A7U7G4A7</accession>
<evidence type="ECO:0000259" key="1">
    <source>
        <dbReference type="Pfam" id="PF01882"/>
    </source>
</evidence>
<dbReference type="RefSeq" id="WP_052348865.1">
    <property type="nucleotide sequence ID" value="NZ_CBLY010000002.1"/>
</dbReference>
<protein>
    <recommendedName>
        <fullName evidence="1">DUF58 domain-containing protein</fullName>
    </recommendedName>
</protein>
<dbReference type="AlphaFoldDB" id="A0A7U7G4A7"/>
<evidence type="ECO:0000313" key="2">
    <source>
        <dbReference type="EMBL" id="CDG32805.1"/>
    </source>
</evidence>
<name>A0A7U7G4A7_9PROT</name>
<reference evidence="2 3" key="1">
    <citation type="journal article" date="2014" name="Genome Biol. Evol.">
        <title>Acetic acid bacteria genomes reveal functional traits for adaptation to life in insect guts.</title>
        <authorList>
            <person name="Chouaia B."/>
            <person name="Gaiarsa S."/>
            <person name="Crotti E."/>
            <person name="Comandatore F."/>
            <person name="Degli Esposti M."/>
            <person name="Ricci I."/>
            <person name="Alma A."/>
            <person name="Favia G."/>
            <person name="Bandi C."/>
            <person name="Daffonchio D."/>
        </authorList>
    </citation>
    <scope>NUCLEOTIDE SEQUENCE [LARGE SCALE GENOMIC DNA]</scope>
    <source>
        <strain evidence="3">AM169</strain>
    </source>
</reference>
<gene>
    <name evidence="2" type="ORF">SACS_0067</name>
</gene>
<dbReference type="InterPro" id="IPR002881">
    <property type="entry name" value="DUF58"/>
</dbReference>
<dbReference type="EMBL" id="CBLY010000002">
    <property type="protein sequence ID" value="CDG32805.1"/>
    <property type="molecule type" value="Genomic_DNA"/>
</dbReference>
<reference evidence="2 3" key="2">
    <citation type="journal article" date="2014" name="PLoS ONE">
        <title>Evolution of mitochondria reconstructed from the energy metabolism of living bacteria.</title>
        <authorList>
            <person name="Degli Esposti M."/>
            <person name="Chouaia B."/>
            <person name="Comandatore F."/>
            <person name="Crotti E."/>
            <person name="Sassera D."/>
            <person name="Lievens P.M."/>
            <person name="Daffonchio D."/>
            <person name="Bandi C."/>
        </authorList>
    </citation>
    <scope>NUCLEOTIDE SEQUENCE [LARGE SCALE GENOMIC DNA]</scope>
    <source>
        <strain evidence="3">AM169</strain>
    </source>
</reference>
<dbReference type="Pfam" id="PF01882">
    <property type="entry name" value="DUF58"/>
    <property type="match status" value="1"/>
</dbReference>
<dbReference type="Proteomes" id="UP000027590">
    <property type="component" value="Unassembled WGS sequence"/>
</dbReference>
<evidence type="ECO:0000313" key="3">
    <source>
        <dbReference type="Proteomes" id="UP000027590"/>
    </source>
</evidence>
<dbReference type="PANTHER" id="PTHR33608">
    <property type="entry name" value="BLL2464 PROTEIN"/>
    <property type="match status" value="1"/>
</dbReference>
<proteinExistence type="predicted"/>
<comment type="caution">
    <text evidence="2">The sequence shown here is derived from an EMBL/GenBank/DDBJ whole genome shotgun (WGS) entry which is preliminary data.</text>
</comment>